<feature type="compositionally biased region" description="Polar residues" evidence="4">
    <location>
        <begin position="164"/>
        <end position="180"/>
    </location>
</feature>
<dbReference type="PROSITE" id="PS50020">
    <property type="entry name" value="WW_DOMAIN_2"/>
    <property type="match status" value="1"/>
</dbReference>
<feature type="compositionally biased region" description="Polar residues" evidence="4">
    <location>
        <begin position="248"/>
        <end position="268"/>
    </location>
</feature>
<evidence type="ECO:0000256" key="3">
    <source>
        <dbReference type="ARBA" id="ARBA00023242"/>
    </source>
</evidence>
<dbReference type="PANTHER" id="PTHR15911:SF6">
    <property type="entry name" value="WW DOMAIN-CONTAINING ADAPTER PROTEIN WITH COILED-COIL"/>
    <property type="match status" value="1"/>
</dbReference>
<evidence type="ECO:0000313" key="7">
    <source>
        <dbReference type="RefSeq" id="XP_014681136.1"/>
    </source>
</evidence>
<protein>
    <submittedName>
        <fullName evidence="7">WW domain-containing adapter protein with coiled-coil-like isoform X1</fullName>
    </submittedName>
</protein>
<feature type="compositionally biased region" description="Polar residues" evidence="4">
    <location>
        <begin position="370"/>
        <end position="380"/>
    </location>
</feature>
<keyword evidence="2" id="KW-0156">Chromatin regulator</keyword>
<gene>
    <name evidence="7" type="primary">LOC106821017</name>
</gene>
<dbReference type="PROSITE" id="PS01159">
    <property type="entry name" value="WW_DOMAIN_1"/>
    <property type="match status" value="1"/>
</dbReference>
<feature type="compositionally biased region" description="Polar residues" evidence="4">
    <location>
        <begin position="322"/>
        <end position="338"/>
    </location>
</feature>
<dbReference type="RefSeq" id="XP_014681136.1">
    <property type="nucleotide sequence ID" value="XM_014825650.1"/>
</dbReference>
<dbReference type="SMART" id="SM00456">
    <property type="entry name" value="WW"/>
    <property type="match status" value="1"/>
</dbReference>
<dbReference type="Gene3D" id="2.20.70.10">
    <property type="match status" value="1"/>
</dbReference>
<feature type="domain" description="WW" evidence="5">
    <location>
        <begin position="131"/>
        <end position="158"/>
    </location>
</feature>
<keyword evidence="3" id="KW-0539">Nucleus</keyword>
<organism evidence="6 7">
    <name type="scientific">Priapulus caudatus</name>
    <name type="common">Priapulid worm</name>
    <dbReference type="NCBI Taxonomy" id="37621"/>
    <lineage>
        <taxon>Eukaryota</taxon>
        <taxon>Metazoa</taxon>
        <taxon>Ecdysozoa</taxon>
        <taxon>Scalidophora</taxon>
        <taxon>Priapulida</taxon>
        <taxon>Priapulimorpha</taxon>
        <taxon>Priapulimorphida</taxon>
        <taxon>Priapulidae</taxon>
        <taxon>Priapulus</taxon>
    </lineage>
</organism>
<evidence type="ECO:0000256" key="2">
    <source>
        <dbReference type="ARBA" id="ARBA00022853"/>
    </source>
</evidence>
<feature type="compositionally biased region" description="Basic and acidic residues" evidence="4">
    <location>
        <begin position="184"/>
        <end position="214"/>
    </location>
</feature>
<dbReference type="InterPro" id="IPR001202">
    <property type="entry name" value="WW_dom"/>
</dbReference>
<dbReference type="CDD" id="cd00201">
    <property type="entry name" value="WW"/>
    <property type="match status" value="1"/>
</dbReference>
<sequence length="508" mass="56086">MVMHARKIPRLSDGYHESLETHQIKSLGKYASPTNNGTPARKADSPISKEDSRSPHSYHHKSSYAQRQREKEREREKEKDREQLKSRGNGHDNSGKLDSKTSSSHHLTPKAVNDNRNTNHDRTKLETFGDWSEQISSSGKKYYYNCKTEVSQWEKPKDWINRWITTGENPFGPTTSSNTPLELPDPKMKELSRGYSHTDRHEKHSSDRRPAEHSRQHRNNSLSQNSDSGHRMSHAHAQAQEVERSRQRCSSGNQDPRSLSMSPGSTPTEMRDTLAGAAHAAVAAQIISQLATSAGKHEITAQEALQTIQQALLFSQQTSGAHTSVMSSHPLPSQSVSHISPRPAGAPPPVHMIPLPTGDPGEDDAYRSPSEASRGTSGRDTPSPSPALPGASSLQNIASLGTTSSLAAAIRPSTASLSPSLANYYNSALMGHLTGWQADYAERQANRFSEEANGYGNLQCTQVSAELKSARSMVRVQEIMSTLQEQRVLFLREQIADNEESKNKNSFM</sequence>
<evidence type="ECO:0000313" key="6">
    <source>
        <dbReference type="Proteomes" id="UP000695022"/>
    </source>
</evidence>
<comment type="subcellular location">
    <subcellularLocation>
        <location evidence="1">Nucleus</location>
    </subcellularLocation>
</comment>
<dbReference type="GeneID" id="106821017"/>
<feature type="region of interest" description="Disordered" evidence="4">
    <location>
        <begin position="164"/>
        <end position="270"/>
    </location>
</feature>
<dbReference type="InterPro" id="IPR036020">
    <property type="entry name" value="WW_dom_sf"/>
</dbReference>
<feature type="compositionally biased region" description="Basic and acidic residues" evidence="4">
    <location>
        <begin position="41"/>
        <end position="54"/>
    </location>
</feature>
<feature type="region of interest" description="Disordered" evidence="4">
    <location>
        <begin position="1"/>
        <end position="132"/>
    </location>
</feature>
<evidence type="ECO:0000259" key="5">
    <source>
        <dbReference type="PROSITE" id="PS50020"/>
    </source>
</evidence>
<proteinExistence type="predicted"/>
<accession>A0ABM1F9L5</accession>
<dbReference type="SUPFAM" id="SSF51045">
    <property type="entry name" value="WW domain"/>
    <property type="match status" value="1"/>
</dbReference>
<dbReference type="Proteomes" id="UP000695022">
    <property type="component" value="Unplaced"/>
</dbReference>
<feature type="compositionally biased region" description="Basic and acidic residues" evidence="4">
    <location>
        <begin position="117"/>
        <end position="127"/>
    </location>
</feature>
<feature type="region of interest" description="Disordered" evidence="4">
    <location>
        <begin position="322"/>
        <end position="393"/>
    </location>
</feature>
<dbReference type="Pfam" id="PF00397">
    <property type="entry name" value="WW"/>
    <property type="match status" value="1"/>
</dbReference>
<reference evidence="7" key="1">
    <citation type="submission" date="2025-08" db="UniProtKB">
        <authorList>
            <consortium name="RefSeq"/>
        </authorList>
    </citation>
    <scope>IDENTIFICATION</scope>
</reference>
<dbReference type="InterPro" id="IPR038867">
    <property type="entry name" value="WAC"/>
</dbReference>
<feature type="compositionally biased region" description="Basic and acidic residues" evidence="4">
    <location>
        <begin position="13"/>
        <end position="23"/>
    </location>
</feature>
<evidence type="ECO:0000256" key="4">
    <source>
        <dbReference type="SAM" id="MobiDB-lite"/>
    </source>
</evidence>
<feature type="compositionally biased region" description="Basic and acidic residues" evidence="4">
    <location>
        <begin position="67"/>
        <end position="99"/>
    </location>
</feature>
<evidence type="ECO:0000256" key="1">
    <source>
        <dbReference type="ARBA" id="ARBA00004123"/>
    </source>
</evidence>
<dbReference type="PANTHER" id="PTHR15911">
    <property type="entry name" value="WW DOMAIN-CONTAINING ADAPTER PROTEIN WITH COILED-COIL"/>
    <property type="match status" value="1"/>
</dbReference>
<name>A0ABM1F9L5_PRICU</name>
<keyword evidence="6" id="KW-1185">Reference proteome</keyword>